<dbReference type="AlphaFoldDB" id="A0A7N9CYZ4"/>
<protein>
    <submittedName>
        <fullName evidence="2">Uncharacterized protein</fullName>
    </submittedName>
</protein>
<proteinExistence type="predicted"/>
<reference evidence="2 3" key="1">
    <citation type="submission" date="2013-03" db="EMBL/GenBank/DDBJ databases">
        <authorList>
            <person name="Warren W."/>
            <person name="Wilson R.K."/>
        </authorList>
    </citation>
    <scope>NUCLEOTIDE SEQUENCE</scope>
</reference>
<reference evidence="2" key="2">
    <citation type="submission" date="2025-08" db="UniProtKB">
        <authorList>
            <consortium name="Ensembl"/>
        </authorList>
    </citation>
    <scope>IDENTIFICATION</scope>
</reference>
<dbReference type="Proteomes" id="UP000233100">
    <property type="component" value="Chromosome 19"/>
</dbReference>
<keyword evidence="3" id="KW-1185">Reference proteome</keyword>
<name>A0A7N9CYZ4_MACFA</name>
<evidence type="ECO:0000256" key="1">
    <source>
        <dbReference type="SAM" id="MobiDB-lite"/>
    </source>
</evidence>
<evidence type="ECO:0000313" key="2">
    <source>
        <dbReference type="Ensembl" id="ENSMFAP00000055844.1"/>
    </source>
</evidence>
<sequence>MLLPVPGFCSPLLLASKCGLVIGSHQWDGMEATQVSSGPMLLRNMYVGRARWLTPVIPALWGPRRADQLRPGVRDQPGQHGENPSLLKVQKLAWHGGRLYSQLLRRLRQENCLNPGGRGCSELRSHPCTPARAKE</sequence>
<evidence type="ECO:0000313" key="3">
    <source>
        <dbReference type="Proteomes" id="UP000233100"/>
    </source>
</evidence>
<dbReference type="GeneTree" id="ENSGT00940000163244"/>
<organism evidence="2 3">
    <name type="scientific">Macaca fascicularis</name>
    <name type="common">Crab-eating macaque</name>
    <name type="synonym">Cynomolgus monkey</name>
    <dbReference type="NCBI Taxonomy" id="9541"/>
    <lineage>
        <taxon>Eukaryota</taxon>
        <taxon>Metazoa</taxon>
        <taxon>Chordata</taxon>
        <taxon>Craniata</taxon>
        <taxon>Vertebrata</taxon>
        <taxon>Euteleostomi</taxon>
        <taxon>Mammalia</taxon>
        <taxon>Eutheria</taxon>
        <taxon>Euarchontoglires</taxon>
        <taxon>Primates</taxon>
        <taxon>Haplorrhini</taxon>
        <taxon>Catarrhini</taxon>
        <taxon>Cercopithecidae</taxon>
        <taxon>Cercopithecinae</taxon>
        <taxon>Macaca</taxon>
    </lineage>
</organism>
<reference evidence="2" key="3">
    <citation type="submission" date="2025-09" db="UniProtKB">
        <authorList>
            <consortium name="Ensembl"/>
        </authorList>
    </citation>
    <scope>IDENTIFICATION</scope>
</reference>
<feature type="region of interest" description="Disordered" evidence="1">
    <location>
        <begin position="116"/>
        <end position="135"/>
    </location>
</feature>
<accession>A0A7N9CYZ4</accession>
<dbReference type="Ensembl" id="ENSMFAT00000092120.1">
    <property type="protein sequence ID" value="ENSMFAP00000055844.1"/>
    <property type="gene ID" value="ENSMFAG00000054754.1"/>
</dbReference>